<name>A0A1L9X1G7_ASPA1</name>
<feature type="compositionally biased region" description="Polar residues" evidence="7">
    <location>
        <begin position="20"/>
        <end position="29"/>
    </location>
</feature>
<dbReference type="InterPro" id="IPR051430">
    <property type="entry name" value="Fungal_TF_Env_Response"/>
</dbReference>
<protein>
    <recommendedName>
        <fullName evidence="8">Xylanolytic transcriptional activator regulatory domain-containing protein</fullName>
    </recommendedName>
</protein>
<evidence type="ECO:0000256" key="1">
    <source>
        <dbReference type="ARBA" id="ARBA00022723"/>
    </source>
</evidence>
<dbReference type="STRING" id="690307.A0A1L9X1G7"/>
<dbReference type="RefSeq" id="XP_020058478.1">
    <property type="nucleotide sequence ID" value="XM_020200853.1"/>
</dbReference>
<evidence type="ECO:0000256" key="5">
    <source>
        <dbReference type="ARBA" id="ARBA00023163"/>
    </source>
</evidence>
<dbReference type="OrthoDB" id="4236860at2759"/>
<feature type="domain" description="Xylanolytic transcriptional activator regulatory" evidence="8">
    <location>
        <begin position="239"/>
        <end position="313"/>
    </location>
</feature>
<dbReference type="PANTHER" id="PTHR31944">
    <property type="entry name" value="HEME-RESPONSIVE ZINC FINGER TRANSCRIPTION FACTOR HAP1"/>
    <property type="match status" value="1"/>
</dbReference>
<keyword evidence="10" id="KW-1185">Reference proteome</keyword>
<dbReference type="GO" id="GO:0005634">
    <property type="term" value="C:nucleus"/>
    <property type="evidence" value="ECO:0007669"/>
    <property type="project" value="TreeGrafter"/>
</dbReference>
<gene>
    <name evidence="9" type="ORF">ASPACDRAFT_40957</name>
</gene>
<sequence>MTSPARPNNREVAPAPRALSSENNLQRESQPAPAGNYDITHLRRRGGHVQFYGYSYHLNFYQQFPELRSYIAGVKAQYPTINGARDGVFPPNHESTTFGKHISIPVGTTALKAVIPSKSVSDALVQTYLDRFETTHRVLDRSAFMAEYHRHWSDPTSTAPFFLTQLLLVLATGASLNSETYLENKSNPSIYMQTIKWIEVAESWLTFANDVVPHSREAIAGRCLVLVAKRANYIQSSSFWTGSGELMRLAMAAGYHREVSPAARISSYDQEIRRRLWTTIVELDVQAALERGMPPTLRPDGFSTNYPLHINDDKLCNSLDCTEDIIPLAKMADTSFQVALLQSLPIRLAICAYVNGCDVAMEFEQVQELGEALHNALQAIPDWNSRAADPRQQKLAMYLSTLLKIHFSRPTLTREDIPPRRYKTMPPEA</sequence>
<keyword evidence="2" id="KW-0862">Zinc</keyword>
<dbReference type="GO" id="GO:0000978">
    <property type="term" value="F:RNA polymerase II cis-regulatory region sequence-specific DNA binding"/>
    <property type="evidence" value="ECO:0007669"/>
    <property type="project" value="TreeGrafter"/>
</dbReference>
<dbReference type="InterPro" id="IPR007219">
    <property type="entry name" value="XnlR_reg_dom"/>
</dbReference>
<accession>A0A1L9X1G7</accession>
<keyword evidence="6" id="KW-0539">Nucleus</keyword>
<reference evidence="10" key="1">
    <citation type="journal article" date="2017" name="Genome Biol.">
        <title>Comparative genomics reveals high biological diversity and specific adaptations in the industrially and medically important fungal genus Aspergillus.</title>
        <authorList>
            <person name="de Vries R.P."/>
            <person name="Riley R."/>
            <person name="Wiebenga A."/>
            <person name="Aguilar-Osorio G."/>
            <person name="Amillis S."/>
            <person name="Uchima C.A."/>
            <person name="Anderluh G."/>
            <person name="Asadollahi M."/>
            <person name="Askin M."/>
            <person name="Barry K."/>
            <person name="Battaglia E."/>
            <person name="Bayram O."/>
            <person name="Benocci T."/>
            <person name="Braus-Stromeyer S.A."/>
            <person name="Caldana C."/>
            <person name="Canovas D."/>
            <person name="Cerqueira G.C."/>
            <person name="Chen F."/>
            <person name="Chen W."/>
            <person name="Choi C."/>
            <person name="Clum A."/>
            <person name="Dos Santos R.A."/>
            <person name="Damasio A.R."/>
            <person name="Diallinas G."/>
            <person name="Emri T."/>
            <person name="Fekete E."/>
            <person name="Flipphi M."/>
            <person name="Freyberg S."/>
            <person name="Gallo A."/>
            <person name="Gournas C."/>
            <person name="Habgood R."/>
            <person name="Hainaut M."/>
            <person name="Harispe M.L."/>
            <person name="Henrissat B."/>
            <person name="Hilden K.S."/>
            <person name="Hope R."/>
            <person name="Hossain A."/>
            <person name="Karabika E."/>
            <person name="Karaffa L."/>
            <person name="Karanyi Z."/>
            <person name="Krasevec N."/>
            <person name="Kuo A."/>
            <person name="Kusch H."/>
            <person name="LaButti K."/>
            <person name="Lagendijk E.L."/>
            <person name="Lapidus A."/>
            <person name="Levasseur A."/>
            <person name="Lindquist E."/>
            <person name="Lipzen A."/>
            <person name="Logrieco A.F."/>
            <person name="MacCabe A."/>
            <person name="Maekelae M.R."/>
            <person name="Malavazi I."/>
            <person name="Melin P."/>
            <person name="Meyer V."/>
            <person name="Mielnichuk N."/>
            <person name="Miskei M."/>
            <person name="Molnar A.P."/>
            <person name="Mule G."/>
            <person name="Ngan C.Y."/>
            <person name="Orejas M."/>
            <person name="Orosz E."/>
            <person name="Ouedraogo J.P."/>
            <person name="Overkamp K.M."/>
            <person name="Park H.-S."/>
            <person name="Perrone G."/>
            <person name="Piumi F."/>
            <person name="Punt P.J."/>
            <person name="Ram A.F."/>
            <person name="Ramon A."/>
            <person name="Rauscher S."/>
            <person name="Record E."/>
            <person name="Riano-Pachon D.M."/>
            <person name="Robert V."/>
            <person name="Roehrig J."/>
            <person name="Ruller R."/>
            <person name="Salamov A."/>
            <person name="Salih N.S."/>
            <person name="Samson R.A."/>
            <person name="Sandor E."/>
            <person name="Sanguinetti M."/>
            <person name="Schuetze T."/>
            <person name="Sepcic K."/>
            <person name="Shelest E."/>
            <person name="Sherlock G."/>
            <person name="Sophianopoulou V."/>
            <person name="Squina F.M."/>
            <person name="Sun H."/>
            <person name="Susca A."/>
            <person name="Todd R.B."/>
            <person name="Tsang A."/>
            <person name="Unkles S.E."/>
            <person name="van de Wiele N."/>
            <person name="van Rossen-Uffink D."/>
            <person name="Oliveira J.V."/>
            <person name="Vesth T.C."/>
            <person name="Visser J."/>
            <person name="Yu J.-H."/>
            <person name="Zhou M."/>
            <person name="Andersen M.R."/>
            <person name="Archer D.B."/>
            <person name="Baker S.E."/>
            <person name="Benoit I."/>
            <person name="Brakhage A.A."/>
            <person name="Braus G.H."/>
            <person name="Fischer R."/>
            <person name="Frisvad J.C."/>
            <person name="Goldman G.H."/>
            <person name="Houbraken J."/>
            <person name="Oakley B."/>
            <person name="Pocsi I."/>
            <person name="Scazzocchio C."/>
            <person name="Seiboth B."/>
            <person name="vanKuyk P.A."/>
            <person name="Wortman J."/>
            <person name="Dyer P.S."/>
            <person name="Grigoriev I.V."/>
        </authorList>
    </citation>
    <scope>NUCLEOTIDE SEQUENCE [LARGE SCALE GENOMIC DNA]</scope>
    <source>
        <strain evidence="10">ATCC 16872 / CBS 172.66 / WB 5094</strain>
    </source>
</reference>
<evidence type="ECO:0000256" key="2">
    <source>
        <dbReference type="ARBA" id="ARBA00022833"/>
    </source>
</evidence>
<keyword evidence="4" id="KW-0238">DNA-binding</keyword>
<dbReference type="EMBL" id="KV878973">
    <property type="protein sequence ID" value="OJK02139.1"/>
    <property type="molecule type" value="Genomic_DNA"/>
</dbReference>
<dbReference type="Proteomes" id="UP000184546">
    <property type="component" value="Unassembled WGS sequence"/>
</dbReference>
<proteinExistence type="predicted"/>
<dbReference type="Pfam" id="PF04082">
    <property type="entry name" value="Fungal_trans"/>
    <property type="match status" value="1"/>
</dbReference>
<evidence type="ECO:0000259" key="8">
    <source>
        <dbReference type="SMART" id="SM00906"/>
    </source>
</evidence>
<dbReference type="PANTHER" id="PTHR31944:SF131">
    <property type="entry name" value="HEME-RESPONSIVE ZINC FINGER TRANSCRIPTION FACTOR HAP1"/>
    <property type="match status" value="1"/>
</dbReference>
<evidence type="ECO:0000256" key="4">
    <source>
        <dbReference type="ARBA" id="ARBA00023125"/>
    </source>
</evidence>
<dbReference type="GeneID" id="30974667"/>
<dbReference type="OMA" id="ESETFHV"/>
<dbReference type="VEuPathDB" id="FungiDB:ASPACDRAFT_40957"/>
<dbReference type="GO" id="GO:0008270">
    <property type="term" value="F:zinc ion binding"/>
    <property type="evidence" value="ECO:0007669"/>
    <property type="project" value="InterPro"/>
</dbReference>
<evidence type="ECO:0000256" key="3">
    <source>
        <dbReference type="ARBA" id="ARBA00023015"/>
    </source>
</evidence>
<evidence type="ECO:0000256" key="6">
    <source>
        <dbReference type="ARBA" id="ARBA00023242"/>
    </source>
</evidence>
<dbReference type="AlphaFoldDB" id="A0A1L9X1G7"/>
<evidence type="ECO:0000313" key="10">
    <source>
        <dbReference type="Proteomes" id="UP000184546"/>
    </source>
</evidence>
<keyword evidence="3" id="KW-0805">Transcription regulation</keyword>
<dbReference type="SMART" id="SM00906">
    <property type="entry name" value="Fungal_trans"/>
    <property type="match status" value="1"/>
</dbReference>
<dbReference type="GO" id="GO:0006351">
    <property type="term" value="P:DNA-templated transcription"/>
    <property type="evidence" value="ECO:0007669"/>
    <property type="project" value="InterPro"/>
</dbReference>
<evidence type="ECO:0000313" key="9">
    <source>
        <dbReference type="EMBL" id="OJK02139.1"/>
    </source>
</evidence>
<keyword evidence="5" id="KW-0804">Transcription</keyword>
<dbReference type="CDD" id="cd12148">
    <property type="entry name" value="fungal_TF_MHR"/>
    <property type="match status" value="1"/>
</dbReference>
<keyword evidence="1" id="KW-0479">Metal-binding</keyword>
<evidence type="ECO:0000256" key="7">
    <source>
        <dbReference type="SAM" id="MobiDB-lite"/>
    </source>
</evidence>
<organism evidence="9 10">
    <name type="scientific">Aspergillus aculeatus (strain ATCC 16872 / CBS 172.66 / WB 5094)</name>
    <dbReference type="NCBI Taxonomy" id="690307"/>
    <lineage>
        <taxon>Eukaryota</taxon>
        <taxon>Fungi</taxon>
        <taxon>Dikarya</taxon>
        <taxon>Ascomycota</taxon>
        <taxon>Pezizomycotina</taxon>
        <taxon>Eurotiomycetes</taxon>
        <taxon>Eurotiomycetidae</taxon>
        <taxon>Eurotiales</taxon>
        <taxon>Aspergillaceae</taxon>
        <taxon>Aspergillus</taxon>
        <taxon>Aspergillus subgen. Circumdati</taxon>
    </lineage>
</organism>
<dbReference type="GO" id="GO:0001228">
    <property type="term" value="F:DNA-binding transcription activator activity, RNA polymerase II-specific"/>
    <property type="evidence" value="ECO:0007669"/>
    <property type="project" value="TreeGrafter"/>
</dbReference>
<feature type="region of interest" description="Disordered" evidence="7">
    <location>
        <begin position="1"/>
        <end position="37"/>
    </location>
</feature>